<dbReference type="GO" id="GO:0031071">
    <property type="term" value="F:cysteine desulfurase activity"/>
    <property type="evidence" value="ECO:0007669"/>
    <property type="project" value="TreeGrafter"/>
</dbReference>
<dbReference type="InterPro" id="IPR000192">
    <property type="entry name" value="Aminotrans_V_dom"/>
</dbReference>
<feature type="domain" description="Aminotransferase class V" evidence="3">
    <location>
        <begin position="5"/>
        <end position="112"/>
    </location>
</feature>
<dbReference type="Gene3D" id="3.90.1150.10">
    <property type="entry name" value="Aspartate Aminotransferase, domain 1"/>
    <property type="match status" value="1"/>
</dbReference>
<dbReference type="InterPro" id="IPR015422">
    <property type="entry name" value="PyrdxlP-dep_Trfase_small"/>
</dbReference>
<feature type="domain" description="Aminotransferase class V" evidence="3">
    <location>
        <begin position="123"/>
        <end position="186"/>
    </location>
</feature>
<comment type="cofactor">
    <cofactor evidence="1">
        <name>pyridoxal 5'-phosphate</name>
        <dbReference type="ChEBI" id="CHEBI:597326"/>
    </cofactor>
</comment>
<name>C5L8G4_PERM5</name>
<sequence>MHACFDNGATTVMDPRVLDAMLPYFSNMYGNPHSRSHAYGWEADDACEHAREQVANLIGANSKEIIFTSGVTESNNLALKGVTNYAKTKTGKKGVITTQIEHKCLIDLQQLEDAIRPGETVLVSKPLKKIGEIRRKHGVYFHTDCAQAVGKIPLDVNDMNIDLMSIFGHKVYGPKGVGALYVEMDRDKEHVSRLTRKLLDGIRGHLPKISLNGSESESASLEPSYVLRAIGVGDDLAHTSLRFGIGRFTPDEEADNAIAKVIEQVRLIFRVRQFL</sequence>
<evidence type="ECO:0000256" key="1">
    <source>
        <dbReference type="ARBA" id="ARBA00001933"/>
    </source>
</evidence>
<evidence type="ECO:0000256" key="2">
    <source>
        <dbReference type="ARBA" id="ARBA00006490"/>
    </source>
</evidence>
<keyword evidence="5" id="KW-1185">Reference proteome</keyword>
<accession>C5L8G4</accession>
<dbReference type="PANTHER" id="PTHR11601:SF34">
    <property type="entry name" value="CYSTEINE DESULFURASE"/>
    <property type="match status" value="1"/>
</dbReference>
<dbReference type="InterPro" id="IPR015421">
    <property type="entry name" value="PyrdxlP-dep_Trfase_major"/>
</dbReference>
<dbReference type="GO" id="GO:0005739">
    <property type="term" value="C:mitochondrion"/>
    <property type="evidence" value="ECO:0007669"/>
    <property type="project" value="TreeGrafter"/>
</dbReference>
<gene>
    <name evidence="4" type="ORF">Pmar_PMAR028887</name>
</gene>
<dbReference type="GeneID" id="9059267"/>
<dbReference type="EMBL" id="GG680159">
    <property type="protein sequence ID" value="EER06984.1"/>
    <property type="molecule type" value="Genomic_DNA"/>
</dbReference>
<dbReference type="InParanoid" id="C5L8G4"/>
<evidence type="ECO:0000259" key="3">
    <source>
        <dbReference type="Pfam" id="PF00266"/>
    </source>
</evidence>
<dbReference type="Gene3D" id="3.40.640.10">
    <property type="entry name" value="Type I PLP-dependent aspartate aminotransferase-like (Major domain)"/>
    <property type="match status" value="2"/>
</dbReference>
<evidence type="ECO:0000313" key="5">
    <source>
        <dbReference type="Proteomes" id="UP000007800"/>
    </source>
</evidence>
<comment type="similarity">
    <text evidence="2">Belongs to the class-V pyridoxal-phosphate-dependent aminotransferase family. NifS/IscS subfamily.</text>
</comment>
<dbReference type="Proteomes" id="UP000007800">
    <property type="component" value="Unassembled WGS sequence"/>
</dbReference>
<organism evidence="5">
    <name type="scientific">Perkinsus marinus (strain ATCC 50983 / TXsc)</name>
    <dbReference type="NCBI Taxonomy" id="423536"/>
    <lineage>
        <taxon>Eukaryota</taxon>
        <taxon>Sar</taxon>
        <taxon>Alveolata</taxon>
        <taxon>Perkinsozoa</taxon>
        <taxon>Perkinsea</taxon>
        <taxon>Perkinsida</taxon>
        <taxon>Perkinsidae</taxon>
        <taxon>Perkinsus</taxon>
    </lineage>
</organism>
<dbReference type="GO" id="GO:0005829">
    <property type="term" value="C:cytosol"/>
    <property type="evidence" value="ECO:0007669"/>
    <property type="project" value="TreeGrafter"/>
</dbReference>
<dbReference type="SUPFAM" id="SSF53383">
    <property type="entry name" value="PLP-dependent transferases"/>
    <property type="match status" value="1"/>
</dbReference>
<dbReference type="InterPro" id="IPR015424">
    <property type="entry name" value="PyrdxlP-dep_Trfase"/>
</dbReference>
<dbReference type="OrthoDB" id="10250117at2759"/>
<dbReference type="PANTHER" id="PTHR11601">
    <property type="entry name" value="CYSTEINE DESULFURYLASE FAMILY MEMBER"/>
    <property type="match status" value="1"/>
</dbReference>
<protein>
    <submittedName>
        <fullName evidence="4">Cysteine desulfurylase, putative</fullName>
    </submittedName>
</protein>
<reference evidence="4 5" key="1">
    <citation type="submission" date="2008-07" db="EMBL/GenBank/DDBJ databases">
        <authorList>
            <person name="El-Sayed N."/>
            <person name="Caler E."/>
            <person name="Inman J."/>
            <person name="Amedeo P."/>
            <person name="Hass B."/>
            <person name="Wortman J."/>
        </authorList>
    </citation>
    <scope>NUCLEOTIDE SEQUENCE [LARGE SCALE GENOMIC DNA]</scope>
    <source>
        <strain evidence="5">ATCC 50983 / TXsc</strain>
    </source>
</reference>
<dbReference type="AlphaFoldDB" id="C5L8G4"/>
<dbReference type="Pfam" id="PF00266">
    <property type="entry name" value="Aminotran_5"/>
    <property type="match status" value="2"/>
</dbReference>
<proteinExistence type="inferred from homology"/>
<dbReference type="RefSeq" id="XP_002775168.1">
    <property type="nucleotide sequence ID" value="XM_002775122.1"/>
</dbReference>
<dbReference type="GO" id="GO:0016226">
    <property type="term" value="P:iron-sulfur cluster assembly"/>
    <property type="evidence" value="ECO:0007669"/>
    <property type="project" value="TreeGrafter"/>
</dbReference>
<evidence type="ECO:0000313" key="4">
    <source>
        <dbReference type="EMBL" id="EER06984.1"/>
    </source>
</evidence>